<keyword evidence="3" id="KW-0804">Transcription</keyword>
<dbReference type="GO" id="GO:0000978">
    <property type="term" value="F:RNA polymerase II cis-regulatory region sequence-specific DNA binding"/>
    <property type="evidence" value="ECO:0007669"/>
    <property type="project" value="TreeGrafter"/>
</dbReference>
<dbReference type="PROSITE" id="PS51062">
    <property type="entry name" value="RUNT"/>
    <property type="match status" value="1"/>
</dbReference>
<sequence>MASNSLFSCTSPLLCWDPVLTCWPAPSPAHHQVDNRDSMALPSGLVQTDSPNFLCSSLPKHWRCNKTLPRAFTVAALCNDVPDGVVVTVMAGNEENSRAELRNATATMKQGYAHFNDLRFIGRSGRGKSLTLTINVWTSPPQIATLHKAIKVTVDGQRLPRRQRQRELKAGVYRSSRSSTASSDCRSFPSTLWNNKPSFLGQVTSLNISNTPSPRMHHLPALSYSTQPSAYSSYLLPPPPPPHPPPLSHSGSVQPGNFYYGQNQQWHTMGEDRNVVSALTNYIEGVCLSMRGEEPVWRPY</sequence>
<dbReference type="STRING" id="94237.ENSMMOP00000008814"/>
<proteinExistence type="predicted"/>
<dbReference type="InterPro" id="IPR008967">
    <property type="entry name" value="p53-like_TF_DNA-bd_sf"/>
</dbReference>
<dbReference type="GO" id="GO:0002062">
    <property type="term" value="P:chondrocyte differentiation"/>
    <property type="evidence" value="ECO:0007669"/>
    <property type="project" value="TreeGrafter"/>
</dbReference>
<keyword evidence="2" id="KW-0805">Transcription regulation</keyword>
<feature type="domain" description="Runt" evidence="7">
    <location>
        <begin position="33"/>
        <end position="162"/>
    </location>
</feature>
<dbReference type="Pfam" id="PF00853">
    <property type="entry name" value="Runt"/>
    <property type="match status" value="1"/>
</dbReference>
<evidence type="ECO:0000313" key="9">
    <source>
        <dbReference type="Proteomes" id="UP000261620"/>
    </source>
</evidence>
<dbReference type="GO" id="GO:0005524">
    <property type="term" value="F:ATP binding"/>
    <property type="evidence" value="ECO:0007669"/>
    <property type="project" value="InterPro"/>
</dbReference>
<dbReference type="GO" id="GO:0001503">
    <property type="term" value="P:ossification"/>
    <property type="evidence" value="ECO:0007669"/>
    <property type="project" value="TreeGrafter"/>
</dbReference>
<evidence type="ECO:0000256" key="2">
    <source>
        <dbReference type="ARBA" id="ARBA00023015"/>
    </source>
</evidence>
<feature type="region of interest" description="Disordered" evidence="5">
    <location>
        <begin position="157"/>
        <end position="187"/>
    </location>
</feature>
<dbReference type="SUPFAM" id="SSF49417">
    <property type="entry name" value="p53-like transcription factors"/>
    <property type="match status" value="1"/>
</dbReference>
<evidence type="ECO:0000259" key="7">
    <source>
        <dbReference type="PROSITE" id="PS51062"/>
    </source>
</evidence>
<feature type="signal peptide" evidence="6">
    <location>
        <begin position="1"/>
        <end position="21"/>
    </location>
</feature>
<feature type="compositionally biased region" description="Pro residues" evidence="5">
    <location>
        <begin position="236"/>
        <end position="247"/>
    </location>
</feature>
<evidence type="ECO:0000256" key="6">
    <source>
        <dbReference type="SAM" id="SignalP"/>
    </source>
</evidence>
<dbReference type="GO" id="GO:0000981">
    <property type="term" value="F:DNA-binding transcription factor activity, RNA polymerase II-specific"/>
    <property type="evidence" value="ECO:0007669"/>
    <property type="project" value="TreeGrafter"/>
</dbReference>
<evidence type="ECO:0000256" key="4">
    <source>
        <dbReference type="ARBA" id="ARBA00023242"/>
    </source>
</evidence>
<keyword evidence="9" id="KW-1185">Reference proteome</keyword>
<dbReference type="Ensembl" id="ENSMMOT00000008972.1">
    <property type="protein sequence ID" value="ENSMMOP00000008814.1"/>
    <property type="gene ID" value="ENSMMOG00000006813.1"/>
</dbReference>
<keyword evidence="4" id="KW-0539">Nucleus</keyword>
<reference evidence="8" key="2">
    <citation type="submission" date="2025-09" db="UniProtKB">
        <authorList>
            <consortium name="Ensembl"/>
        </authorList>
    </citation>
    <scope>IDENTIFICATION</scope>
</reference>
<comment type="subcellular location">
    <subcellularLocation>
        <location evidence="1">Nucleus</location>
    </subcellularLocation>
</comment>
<reference evidence="8" key="1">
    <citation type="submission" date="2025-08" db="UniProtKB">
        <authorList>
            <consortium name="Ensembl"/>
        </authorList>
    </citation>
    <scope>IDENTIFICATION</scope>
</reference>
<protein>
    <recommendedName>
        <fullName evidence="7">Runt domain-containing protein</fullName>
    </recommendedName>
</protein>
<dbReference type="InterPro" id="IPR013524">
    <property type="entry name" value="Runt_dom"/>
</dbReference>
<keyword evidence="6" id="KW-0732">Signal</keyword>
<feature type="region of interest" description="Disordered" evidence="5">
    <location>
        <begin position="232"/>
        <end position="253"/>
    </location>
</feature>
<dbReference type="OMA" id="WDPVVKC"/>
<feature type="compositionally biased region" description="Low complexity" evidence="5">
    <location>
        <begin position="174"/>
        <end position="187"/>
    </location>
</feature>
<name>A0A3Q3WJ33_MOLML</name>
<dbReference type="PANTHER" id="PTHR11950:SF43">
    <property type="entry name" value="RUNT-RELATED TRANSCRIPTION FACTOR 3"/>
    <property type="match status" value="1"/>
</dbReference>
<dbReference type="Proteomes" id="UP000261620">
    <property type="component" value="Unplaced"/>
</dbReference>
<dbReference type="InterPro" id="IPR012346">
    <property type="entry name" value="p53/RUNT-type_TF_DNA-bd_sf"/>
</dbReference>
<dbReference type="InterPro" id="IPR000040">
    <property type="entry name" value="AML1_Runt"/>
</dbReference>
<feature type="chain" id="PRO_5018782621" description="Runt domain-containing protein" evidence="6">
    <location>
        <begin position="22"/>
        <end position="300"/>
    </location>
</feature>
<dbReference type="AlphaFoldDB" id="A0A3Q3WJ33"/>
<evidence type="ECO:0000256" key="5">
    <source>
        <dbReference type="SAM" id="MobiDB-lite"/>
    </source>
</evidence>
<dbReference type="Gene3D" id="2.60.40.720">
    <property type="match status" value="1"/>
</dbReference>
<evidence type="ECO:0000256" key="1">
    <source>
        <dbReference type="ARBA" id="ARBA00004123"/>
    </source>
</evidence>
<evidence type="ECO:0000256" key="3">
    <source>
        <dbReference type="ARBA" id="ARBA00023163"/>
    </source>
</evidence>
<evidence type="ECO:0000313" key="8">
    <source>
        <dbReference type="Ensembl" id="ENSMMOP00000008814.1"/>
    </source>
</evidence>
<dbReference type="PANTHER" id="PTHR11950">
    <property type="entry name" value="RUNT RELATED"/>
    <property type="match status" value="1"/>
</dbReference>
<dbReference type="PRINTS" id="PR00967">
    <property type="entry name" value="ONCOGENEAML1"/>
</dbReference>
<dbReference type="GO" id="GO:0030182">
    <property type="term" value="P:neuron differentiation"/>
    <property type="evidence" value="ECO:0007669"/>
    <property type="project" value="TreeGrafter"/>
</dbReference>
<dbReference type="GO" id="GO:0030097">
    <property type="term" value="P:hemopoiesis"/>
    <property type="evidence" value="ECO:0007669"/>
    <property type="project" value="TreeGrafter"/>
</dbReference>
<organism evidence="8 9">
    <name type="scientific">Mola mola</name>
    <name type="common">Ocean sunfish</name>
    <name type="synonym">Tetraodon mola</name>
    <dbReference type="NCBI Taxonomy" id="94237"/>
    <lineage>
        <taxon>Eukaryota</taxon>
        <taxon>Metazoa</taxon>
        <taxon>Chordata</taxon>
        <taxon>Craniata</taxon>
        <taxon>Vertebrata</taxon>
        <taxon>Euteleostomi</taxon>
        <taxon>Actinopterygii</taxon>
        <taxon>Neopterygii</taxon>
        <taxon>Teleostei</taxon>
        <taxon>Neoteleostei</taxon>
        <taxon>Acanthomorphata</taxon>
        <taxon>Eupercaria</taxon>
        <taxon>Tetraodontiformes</taxon>
        <taxon>Molidae</taxon>
        <taxon>Mola</taxon>
    </lineage>
</organism>
<dbReference type="GO" id="GO:0045595">
    <property type="term" value="P:regulation of cell differentiation"/>
    <property type="evidence" value="ECO:0007669"/>
    <property type="project" value="TreeGrafter"/>
</dbReference>
<accession>A0A3Q3WJ33</accession>
<dbReference type="GO" id="GO:0005634">
    <property type="term" value="C:nucleus"/>
    <property type="evidence" value="ECO:0007669"/>
    <property type="project" value="UniProtKB-SubCell"/>
</dbReference>